<organism evidence="4 5">
    <name type="scientific">Silvimonas iriomotensis</name>
    <dbReference type="NCBI Taxonomy" id="449662"/>
    <lineage>
        <taxon>Bacteria</taxon>
        <taxon>Pseudomonadati</taxon>
        <taxon>Pseudomonadota</taxon>
        <taxon>Betaproteobacteria</taxon>
        <taxon>Neisseriales</taxon>
        <taxon>Chitinibacteraceae</taxon>
        <taxon>Silvimonas</taxon>
    </lineage>
</organism>
<comment type="similarity">
    <text evidence="1">Belongs to the NAD(P)H dehydrogenase (quinone) family.</text>
</comment>
<dbReference type="SUPFAM" id="SSF52218">
    <property type="entry name" value="Flavoproteins"/>
    <property type="match status" value="1"/>
</dbReference>
<feature type="domain" description="Flavodoxin-like fold" evidence="3">
    <location>
        <begin position="6"/>
        <end position="212"/>
    </location>
</feature>
<dbReference type="InterPro" id="IPR051545">
    <property type="entry name" value="NAD(P)H_dehydrogenase_qn"/>
</dbReference>
<proteinExistence type="inferred from homology"/>
<dbReference type="PANTHER" id="PTHR10204:SF34">
    <property type="entry name" value="NAD(P)H DEHYDROGENASE [QUINONE] 1 ISOFORM 1"/>
    <property type="match status" value="1"/>
</dbReference>
<name>A0ABQ2P6R3_9NEIS</name>
<reference evidence="5" key="1">
    <citation type="journal article" date="2019" name="Int. J. Syst. Evol. Microbiol.">
        <title>The Global Catalogue of Microorganisms (GCM) 10K type strain sequencing project: providing services to taxonomists for standard genome sequencing and annotation.</title>
        <authorList>
            <consortium name="The Broad Institute Genomics Platform"/>
            <consortium name="The Broad Institute Genome Sequencing Center for Infectious Disease"/>
            <person name="Wu L."/>
            <person name="Ma J."/>
        </authorList>
    </citation>
    <scope>NUCLEOTIDE SEQUENCE [LARGE SCALE GENOMIC DNA]</scope>
    <source>
        <strain evidence="5">CGMCC 1.8859</strain>
    </source>
</reference>
<gene>
    <name evidence="4" type="ORF">GCM10010970_08650</name>
</gene>
<comment type="caution">
    <text evidence="4">The sequence shown here is derived from an EMBL/GenBank/DDBJ whole genome shotgun (WGS) entry which is preliminary data.</text>
</comment>
<dbReference type="Gene3D" id="3.40.50.360">
    <property type="match status" value="1"/>
</dbReference>
<evidence type="ECO:0000313" key="4">
    <source>
        <dbReference type="EMBL" id="GGP19042.1"/>
    </source>
</evidence>
<protein>
    <submittedName>
        <fullName evidence="4">NAD(P)H dehydrogenase</fullName>
    </submittedName>
</protein>
<keyword evidence="2" id="KW-0560">Oxidoreductase</keyword>
<evidence type="ECO:0000259" key="3">
    <source>
        <dbReference type="Pfam" id="PF02525"/>
    </source>
</evidence>
<evidence type="ECO:0000256" key="1">
    <source>
        <dbReference type="ARBA" id="ARBA00006252"/>
    </source>
</evidence>
<dbReference type="Proteomes" id="UP000637267">
    <property type="component" value="Unassembled WGS sequence"/>
</dbReference>
<dbReference type="PANTHER" id="PTHR10204">
    <property type="entry name" value="NAD P H OXIDOREDUCTASE-RELATED"/>
    <property type="match status" value="1"/>
</dbReference>
<dbReference type="Pfam" id="PF02525">
    <property type="entry name" value="Flavodoxin_2"/>
    <property type="match status" value="1"/>
</dbReference>
<evidence type="ECO:0000256" key="2">
    <source>
        <dbReference type="ARBA" id="ARBA00023002"/>
    </source>
</evidence>
<dbReference type="InterPro" id="IPR029039">
    <property type="entry name" value="Flavoprotein-like_sf"/>
</dbReference>
<accession>A0ABQ2P6R3</accession>
<dbReference type="InterPro" id="IPR003680">
    <property type="entry name" value="Flavodoxin_fold"/>
</dbReference>
<sequence length="227" mass="25663">MKGNIMKILLVYAHPEPDSFNGALRDITVKTLTELGHEVQVSDLYAMQFDPVSSRRNFETVKNPDFLKLQFEEMHATEHAGFAPDIATEIAKLKWADLMIWQFPLWWFSVPAILKGWVDRVFAMGSVYGYGHMYEDGMLRGKRALLSVTTGAGADAYKPDGSNGDINGVLRPIQRGMLEFVGFDVLKPQIYYSASKVGQEQRRAWVQEWVARLASIEQEEPVGAGRY</sequence>
<dbReference type="EMBL" id="BMLX01000001">
    <property type="protein sequence ID" value="GGP19042.1"/>
    <property type="molecule type" value="Genomic_DNA"/>
</dbReference>
<keyword evidence="5" id="KW-1185">Reference proteome</keyword>
<evidence type="ECO:0000313" key="5">
    <source>
        <dbReference type="Proteomes" id="UP000637267"/>
    </source>
</evidence>